<evidence type="ECO:0000256" key="1">
    <source>
        <dbReference type="SAM" id="MobiDB-lite"/>
    </source>
</evidence>
<evidence type="ECO:0000313" key="3">
    <source>
        <dbReference type="Proteomes" id="UP000015100"/>
    </source>
</evidence>
<accession>S8BBW3</accession>
<evidence type="ECO:0008006" key="4">
    <source>
        <dbReference type="Google" id="ProtNLM"/>
    </source>
</evidence>
<dbReference type="Gene3D" id="3.40.50.300">
    <property type="entry name" value="P-loop containing nucleotide triphosphate hydrolases"/>
    <property type="match status" value="1"/>
</dbReference>
<dbReference type="EMBL" id="AQGS01000831">
    <property type="protein sequence ID" value="EPS36678.1"/>
    <property type="molecule type" value="Genomic_DNA"/>
</dbReference>
<dbReference type="OMA" id="EAHKFMS"/>
<keyword evidence="3" id="KW-1185">Reference proteome</keyword>
<proteinExistence type="predicted"/>
<organism evidence="2 3">
    <name type="scientific">Dactylellina haptotyla (strain CBS 200.50)</name>
    <name type="common">Nematode-trapping fungus</name>
    <name type="synonym">Monacrosporium haptotylum</name>
    <dbReference type="NCBI Taxonomy" id="1284197"/>
    <lineage>
        <taxon>Eukaryota</taxon>
        <taxon>Fungi</taxon>
        <taxon>Dikarya</taxon>
        <taxon>Ascomycota</taxon>
        <taxon>Pezizomycotina</taxon>
        <taxon>Orbiliomycetes</taxon>
        <taxon>Orbiliales</taxon>
        <taxon>Orbiliaceae</taxon>
        <taxon>Dactylellina</taxon>
    </lineage>
</organism>
<comment type="caution">
    <text evidence="2">The sequence shown here is derived from an EMBL/GenBank/DDBJ whole genome shotgun (WGS) entry which is preliminary data.</text>
</comment>
<name>S8BBW3_DACHA</name>
<dbReference type="HOGENOM" id="CLU_015256_5_1_1"/>
<dbReference type="InterPro" id="IPR027417">
    <property type="entry name" value="P-loop_NTPase"/>
</dbReference>
<sequence length="690" mass="76828">MDPLRENILHCWLYDQFYQHLSKGNKKVRNEVKLTACLADRPDAIRYIDSELIKAMVNKTAKHGAWRLPPTPLNEEVKGLFPQWALWMTRKNGGETAPSVSPVIKIEPPPAAPKTEQVRRSIEPTDSYIKPTDNSNEPTDDFNEHTDDYYLARVVAADDADGAPSQEADLYASSQPTSSTQINTWRRIVEPLVQRNSLFPDSGHGGEPNRMRNETVISHAPLFTADVIRVDPEVDAAPEDSIQFSTFAQICGPNIKREDEEDEANDAIESSHLFLNTHTAWTTFICGLQGAGKSHTLSVIMENCLIPNKVVGVLPRPLAGLVFYYSSFTPLTSGKPCEVAYLAVPSSNSHVSEDKGPSCARKVTVLASRSNLANMKKVYEKIPNVTVQPLLLKASQLTAKIMLHLMAVQDDNNALYLQVVTRILREMAAEDPNGFSYEKFKRTLATEPLTNSQWRPLDMRLELLESFIGSEKNPNQFSAAPGTITIVDLTCPFVDAETACLLFSICLDLFGSASCNTGKIVALDEAHKFMSNRASSQRFAESIIQNIRLQRHLGLRTVISTQDPDVHSELLELSNFIIMHRFDSPRWLEVLKHHVGFGDNNLLPARAIEGGWGAWDEPVKTSKPPGIFDEIMGLNPGEALLYCPQLVTVESQEGYEKTALLRNRMIKVLVRRRLTKDGGVTRTALGTIDL</sequence>
<dbReference type="SUPFAM" id="SSF52540">
    <property type="entry name" value="P-loop containing nucleoside triphosphate hydrolases"/>
    <property type="match status" value="1"/>
</dbReference>
<dbReference type="Proteomes" id="UP000015100">
    <property type="component" value="Unassembled WGS sequence"/>
</dbReference>
<reference evidence="2 3" key="1">
    <citation type="journal article" date="2013" name="PLoS Genet.">
        <title>Genomic mechanisms accounting for the adaptation to parasitism in nematode-trapping fungi.</title>
        <authorList>
            <person name="Meerupati T."/>
            <person name="Andersson K.M."/>
            <person name="Friman E."/>
            <person name="Kumar D."/>
            <person name="Tunlid A."/>
            <person name="Ahren D."/>
        </authorList>
    </citation>
    <scope>NUCLEOTIDE SEQUENCE [LARGE SCALE GENOMIC DNA]</scope>
    <source>
        <strain evidence="2 3">CBS 200.50</strain>
    </source>
</reference>
<feature type="region of interest" description="Disordered" evidence="1">
    <location>
        <begin position="97"/>
        <end position="121"/>
    </location>
</feature>
<reference evidence="3" key="2">
    <citation type="submission" date="2013-04" db="EMBL/GenBank/DDBJ databases">
        <title>Genomic mechanisms accounting for the adaptation to parasitism in nematode-trapping fungi.</title>
        <authorList>
            <person name="Ahren D.G."/>
        </authorList>
    </citation>
    <scope>NUCLEOTIDE SEQUENCE [LARGE SCALE GENOMIC DNA]</scope>
    <source>
        <strain evidence="3">CBS 200.50</strain>
    </source>
</reference>
<dbReference type="OrthoDB" id="2316594at2759"/>
<protein>
    <recommendedName>
        <fullName evidence="4">Zona occludens toxin N-terminal domain-containing protein</fullName>
    </recommendedName>
</protein>
<dbReference type="AlphaFoldDB" id="S8BBW3"/>
<evidence type="ECO:0000313" key="2">
    <source>
        <dbReference type="EMBL" id="EPS36678.1"/>
    </source>
</evidence>
<gene>
    <name evidence="2" type="ORF">H072_9743</name>
</gene>
<dbReference type="eggNOG" id="ENOG502QQSW">
    <property type="taxonomic scope" value="Eukaryota"/>
</dbReference>
<dbReference type="STRING" id="1284197.S8BBW3"/>